<reference evidence="2 3" key="1">
    <citation type="submission" date="2024-04" db="EMBL/GenBank/DDBJ databases">
        <title>Symmetric and asymmetric DNA N6-adenine methylation regulates different biological responses in Mucorales.</title>
        <authorList>
            <consortium name="Lawrence Berkeley National Laboratory"/>
            <person name="Lax C."/>
            <person name="Mondo S.J."/>
            <person name="Osorio-Concepcion M."/>
            <person name="Muszewska A."/>
            <person name="Corrochano-Luque M."/>
            <person name="Gutierrez G."/>
            <person name="Riley R."/>
            <person name="Lipzen A."/>
            <person name="Guo J."/>
            <person name="Hundley H."/>
            <person name="Amirebrahimi M."/>
            <person name="Ng V."/>
            <person name="Lorenzo-Gutierrez D."/>
            <person name="Binder U."/>
            <person name="Yang J."/>
            <person name="Song Y."/>
            <person name="Canovas D."/>
            <person name="Navarro E."/>
            <person name="Freitag M."/>
            <person name="Gabaldon T."/>
            <person name="Grigoriev I.V."/>
            <person name="Corrochano L.M."/>
            <person name="Nicolas F.E."/>
            <person name="Garre V."/>
        </authorList>
    </citation>
    <scope>NUCLEOTIDE SEQUENCE [LARGE SCALE GENOMIC DNA]</scope>
    <source>
        <strain evidence="2 3">L51</strain>
    </source>
</reference>
<sequence length="72" mass="8471">MFFCQFFSDCFLLSTLRIYILSVLALIAIKPCLSLYLTLQPPSSLAYNIHVRWLFELKTKIMIIEYHPKPNC</sequence>
<evidence type="ECO:0000256" key="1">
    <source>
        <dbReference type="SAM" id="Phobius"/>
    </source>
</evidence>
<keyword evidence="1" id="KW-1133">Transmembrane helix</keyword>
<gene>
    <name evidence="2" type="ORF">J3Q64DRAFT_1375215</name>
</gene>
<dbReference type="Proteomes" id="UP001448207">
    <property type="component" value="Unassembled WGS sequence"/>
</dbReference>
<feature type="transmembrane region" description="Helical" evidence="1">
    <location>
        <begin position="18"/>
        <end position="39"/>
    </location>
</feature>
<protein>
    <submittedName>
        <fullName evidence="2">Uncharacterized protein</fullName>
    </submittedName>
</protein>
<proteinExistence type="predicted"/>
<organism evidence="2 3">
    <name type="scientific">Phycomyces blakesleeanus</name>
    <dbReference type="NCBI Taxonomy" id="4837"/>
    <lineage>
        <taxon>Eukaryota</taxon>
        <taxon>Fungi</taxon>
        <taxon>Fungi incertae sedis</taxon>
        <taxon>Mucoromycota</taxon>
        <taxon>Mucoromycotina</taxon>
        <taxon>Mucoromycetes</taxon>
        <taxon>Mucorales</taxon>
        <taxon>Phycomycetaceae</taxon>
        <taxon>Phycomyces</taxon>
    </lineage>
</organism>
<accession>A0ABR3AIW9</accession>
<comment type="caution">
    <text evidence="2">The sequence shown here is derived from an EMBL/GenBank/DDBJ whole genome shotgun (WGS) entry which is preliminary data.</text>
</comment>
<dbReference type="EMBL" id="JBCLYO010000035">
    <property type="protein sequence ID" value="KAL0075604.1"/>
    <property type="molecule type" value="Genomic_DNA"/>
</dbReference>
<evidence type="ECO:0000313" key="3">
    <source>
        <dbReference type="Proteomes" id="UP001448207"/>
    </source>
</evidence>
<evidence type="ECO:0000313" key="2">
    <source>
        <dbReference type="EMBL" id="KAL0075604.1"/>
    </source>
</evidence>
<keyword evidence="1" id="KW-0472">Membrane</keyword>
<name>A0ABR3AIW9_PHYBL</name>
<keyword evidence="1" id="KW-0812">Transmembrane</keyword>
<keyword evidence="3" id="KW-1185">Reference proteome</keyword>